<evidence type="ECO:0000313" key="1">
    <source>
        <dbReference type="EMBL" id="CAG8836627.1"/>
    </source>
</evidence>
<keyword evidence="2" id="KW-1185">Reference proteome</keyword>
<organism evidence="1 2">
    <name type="scientific">Racocetra persica</name>
    <dbReference type="NCBI Taxonomy" id="160502"/>
    <lineage>
        <taxon>Eukaryota</taxon>
        <taxon>Fungi</taxon>
        <taxon>Fungi incertae sedis</taxon>
        <taxon>Mucoromycota</taxon>
        <taxon>Glomeromycotina</taxon>
        <taxon>Glomeromycetes</taxon>
        <taxon>Diversisporales</taxon>
        <taxon>Gigasporaceae</taxon>
        <taxon>Racocetra</taxon>
    </lineage>
</organism>
<evidence type="ECO:0000313" key="2">
    <source>
        <dbReference type="Proteomes" id="UP000789920"/>
    </source>
</evidence>
<comment type="caution">
    <text evidence="1">The sequence shown here is derived from an EMBL/GenBank/DDBJ whole genome shotgun (WGS) entry which is preliminary data.</text>
</comment>
<sequence>TSIQKFLKGVPLPELHLSLNNRSKINHMIATKCRAEHPYGQDIIGIAYMLLKQNQKNEIDPYIRTVRKYELQTCTWTNQRIGGVCLTLVFAHAFTILQMANTYKKLFEELFMYVEQDCGHSIEFQHIHGCGI</sequence>
<dbReference type="EMBL" id="CAJVQC010115291">
    <property type="protein sequence ID" value="CAG8836627.1"/>
    <property type="molecule type" value="Genomic_DNA"/>
</dbReference>
<dbReference type="Proteomes" id="UP000789920">
    <property type="component" value="Unassembled WGS sequence"/>
</dbReference>
<reference evidence="1" key="1">
    <citation type="submission" date="2021-06" db="EMBL/GenBank/DDBJ databases">
        <authorList>
            <person name="Kallberg Y."/>
            <person name="Tangrot J."/>
            <person name="Rosling A."/>
        </authorList>
    </citation>
    <scope>NUCLEOTIDE SEQUENCE</scope>
    <source>
        <strain evidence="1">MA461A</strain>
    </source>
</reference>
<name>A0ACA9SDT5_9GLOM</name>
<feature type="non-terminal residue" evidence="1">
    <location>
        <position position="1"/>
    </location>
</feature>
<protein>
    <submittedName>
        <fullName evidence="1">32336_t:CDS:1</fullName>
    </submittedName>
</protein>
<feature type="non-terminal residue" evidence="1">
    <location>
        <position position="132"/>
    </location>
</feature>
<accession>A0ACA9SDT5</accession>
<proteinExistence type="predicted"/>
<gene>
    <name evidence="1" type="ORF">RPERSI_LOCUS30001</name>
</gene>